<evidence type="ECO:0000256" key="10">
    <source>
        <dbReference type="ARBA" id="ARBA00068220"/>
    </source>
</evidence>
<dbReference type="InterPro" id="IPR022813">
    <property type="entry name" value="SecD/SecF_arch_bac"/>
</dbReference>
<dbReference type="InterPro" id="IPR027398">
    <property type="entry name" value="SecD-TM"/>
</dbReference>
<feature type="domain" description="Protein translocase subunit SecDF P1" evidence="14">
    <location>
        <begin position="229"/>
        <end position="289"/>
    </location>
</feature>
<comment type="subcellular location">
    <subcellularLocation>
        <location evidence="1 11">Cell membrane</location>
        <topology evidence="1 11">Multi-pass membrane protein</topology>
    </subcellularLocation>
</comment>
<dbReference type="InterPro" id="IPR022646">
    <property type="entry name" value="SecD/SecF_CS"/>
</dbReference>
<proteinExistence type="inferred from homology"/>
<dbReference type="Gene3D" id="3.30.70.260">
    <property type="match status" value="1"/>
</dbReference>
<dbReference type="Gene3D" id="3.30.70.3400">
    <property type="match status" value="2"/>
</dbReference>
<evidence type="ECO:0000256" key="7">
    <source>
        <dbReference type="ARBA" id="ARBA00023010"/>
    </source>
</evidence>
<dbReference type="SUPFAM" id="SSF82866">
    <property type="entry name" value="Multidrug efflux transporter AcrB transmembrane domain"/>
    <property type="match status" value="1"/>
</dbReference>
<feature type="transmembrane region" description="Helical" evidence="11">
    <location>
        <begin position="481"/>
        <end position="501"/>
    </location>
</feature>
<keyword evidence="4 11" id="KW-0812">Transmembrane</keyword>
<keyword evidence="7 11" id="KW-0811">Translocation</keyword>
<evidence type="ECO:0000259" key="14">
    <source>
        <dbReference type="Pfam" id="PF21760"/>
    </source>
</evidence>
<accession>A0A244CNG2</accession>
<gene>
    <name evidence="11" type="primary">secD</name>
    <name evidence="16" type="ORF">B1199_13330</name>
</gene>
<keyword evidence="8 11" id="KW-0472">Membrane</keyword>
<dbReference type="FunFam" id="3.30.1360.200:FF:000001">
    <property type="entry name" value="Protein translocase subunit SecD"/>
    <property type="match status" value="1"/>
</dbReference>
<keyword evidence="3 11" id="KW-1003">Cell membrane</keyword>
<dbReference type="NCBIfam" id="TIGR00916">
    <property type="entry name" value="2A0604s01"/>
    <property type="match status" value="1"/>
</dbReference>
<dbReference type="InterPro" id="IPR048634">
    <property type="entry name" value="SecD_SecF_C"/>
</dbReference>
<reference evidence="16 17" key="1">
    <citation type="submission" date="2017-02" db="EMBL/GenBank/DDBJ databases">
        <title>Pseudoalteromonas ulvae TC14 Genome.</title>
        <authorList>
            <person name="Molmeret M."/>
        </authorList>
    </citation>
    <scope>NUCLEOTIDE SEQUENCE [LARGE SCALE GENOMIC DNA]</scope>
    <source>
        <strain evidence="16">TC14</strain>
    </source>
</reference>
<dbReference type="HAMAP" id="MF_01463_B">
    <property type="entry name" value="SecD_B"/>
    <property type="match status" value="1"/>
</dbReference>
<comment type="function">
    <text evidence="11">Part of the Sec protein translocase complex. Interacts with the SecYEG preprotein conducting channel. SecDF uses the proton motive force (PMF) to complete protein translocation after the ATP-dependent function of SecA.</text>
</comment>
<dbReference type="InterPro" id="IPR054384">
    <property type="entry name" value="SecDF_P1_head"/>
</dbReference>
<evidence type="ECO:0000256" key="6">
    <source>
        <dbReference type="ARBA" id="ARBA00022989"/>
    </source>
</evidence>
<keyword evidence="17" id="KW-1185">Reference proteome</keyword>
<comment type="similarity">
    <text evidence="9 11">Belongs to the SecD/SecF family. SecD subfamily.</text>
</comment>
<dbReference type="Gene3D" id="1.20.1640.10">
    <property type="entry name" value="Multidrug efflux transporter AcrB transmembrane domain"/>
    <property type="match status" value="1"/>
</dbReference>
<keyword evidence="6 11" id="KW-1133">Transmembrane helix</keyword>
<evidence type="ECO:0000256" key="5">
    <source>
        <dbReference type="ARBA" id="ARBA00022927"/>
    </source>
</evidence>
<evidence type="ECO:0000256" key="3">
    <source>
        <dbReference type="ARBA" id="ARBA00022475"/>
    </source>
</evidence>
<dbReference type="InterPro" id="IPR048631">
    <property type="entry name" value="SecD_1st"/>
</dbReference>
<comment type="caution">
    <text evidence="16">The sequence shown here is derived from an EMBL/GenBank/DDBJ whole genome shotgun (WGS) entry which is preliminary data.</text>
</comment>
<dbReference type="PANTHER" id="PTHR30081">
    <property type="entry name" value="PROTEIN-EXPORT MEMBRANE PROTEIN SEC"/>
    <property type="match status" value="1"/>
</dbReference>
<evidence type="ECO:0000256" key="4">
    <source>
        <dbReference type="ARBA" id="ARBA00022692"/>
    </source>
</evidence>
<dbReference type="InterPro" id="IPR055344">
    <property type="entry name" value="SecD_SecF_C_bact"/>
</dbReference>
<dbReference type="Pfam" id="PF13721">
    <property type="entry name" value="SecD-TM1"/>
    <property type="match status" value="1"/>
</dbReference>
<dbReference type="Pfam" id="PF02355">
    <property type="entry name" value="SecD_SecF_C"/>
    <property type="match status" value="1"/>
</dbReference>
<evidence type="ECO:0000256" key="9">
    <source>
        <dbReference type="ARBA" id="ARBA00060774"/>
    </source>
</evidence>
<dbReference type="Pfam" id="PF21760">
    <property type="entry name" value="SecD_1st"/>
    <property type="match status" value="1"/>
</dbReference>
<evidence type="ECO:0000259" key="15">
    <source>
        <dbReference type="Pfam" id="PF22599"/>
    </source>
</evidence>
<feature type="domain" description="SecDF P1 head subdomain" evidence="15">
    <location>
        <begin position="311"/>
        <end position="435"/>
    </location>
</feature>
<evidence type="ECO:0000259" key="12">
    <source>
        <dbReference type="Pfam" id="PF02355"/>
    </source>
</evidence>
<evidence type="ECO:0000256" key="11">
    <source>
        <dbReference type="HAMAP-Rule" id="MF_01463"/>
    </source>
</evidence>
<sequence length="619" mass="67043">MNKYPVWKYLLVLVVLAAGLLYATPNMYGRDPAIQVSGVRGASADLAVLDKINTVLKENNLEVKSTVLENDQVLVRFKSVETQLQAQDLLRDSLGTGYISAISMSPSTPEWLKSLGGAPMKLGLDLSGGVHFTMEVDMDTAMENTLEQMHQDFRSDLREEKIRYKTVRRVSGSAEIQIVLRDQETKDEAERFLKGRYRDLIFADDRSNEFGLVASMSDQKVQATRDYAIKQNETIIRNRVNQIGVAEPIVQRQQAAGRIIVQLPGIQDTARAKEILGATATLEFREVDESADVRDAAAGRVPPGSEIIMARQGYPVLLKKRLILAGTHITGAQSGMDEYQRPQVNISLDSKGGSKMAAFTKGAIGKRMATVFTEYKPSGKVDENGKALPPIKIEEVINVATIQARLGRSFRITGIDNPAEAHNLSMLLRAGALVAPIQIVEERTVGPSLGAENIEKGLTAVVLGFIFVLFFMLIYYKGFGLVANLALAANLVLIVGVMSLIPGAALTLPGIAGIVLTVGMAVDANVLIFERIREELAEGRSPQQAIHFGYDSAFSTIFDANITTLIAAIILFAVGTGPIAGFAVTLAIGIVTSMFTAIVGTRAVINLVLGGKRLDKLSI</sequence>
<keyword evidence="5 11" id="KW-0653">Protein transport</keyword>
<dbReference type="OrthoDB" id="9805019at2"/>
<dbReference type="EMBL" id="MWPV01000004">
    <property type="protein sequence ID" value="OUL57153.1"/>
    <property type="molecule type" value="Genomic_DNA"/>
</dbReference>
<dbReference type="Gene3D" id="3.30.1360.200">
    <property type="match status" value="1"/>
</dbReference>
<comment type="caution">
    <text evidence="11">Lacks conserved residue(s) required for the propagation of feature annotation.</text>
</comment>
<evidence type="ECO:0000256" key="8">
    <source>
        <dbReference type="ARBA" id="ARBA00023136"/>
    </source>
</evidence>
<dbReference type="GO" id="GO:0043952">
    <property type="term" value="P:protein transport by the Sec complex"/>
    <property type="evidence" value="ECO:0007669"/>
    <property type="project" value="UniProtKB-UniRule"/>
</dbReference>
<dbReference type="NCBIfam" id="TIGR01129">
    <property type="entry name" value="secD"/>
    <property type="match status" value="1"/>
</dbReference>
<dbReference type="GO" id="GO:0005886">
    <property type="term" value="C:plasma membrane"/>
    <property type="evidence" value="ECO:0007669"/>
    <property type="project" value="UniProtKB-SubCell"/>
</dbReference>
<dbReference type="RefSeq" id="WP_086744613.1">
    <property type="nucleotide sequence ID" value="NZ_MWPV01000004.1"/>
</dbReference>
<dbReference type="AlphaFoldDB" id="A0A244CNG2"/>
<feature type="transmembrane region" description="Helical" evidence="11">
    <location>
        <begin position="457"/>
        <end position="476"/>
    </location>
</feature>
<feature type="transmembrane region" description="Helical" evidence="11">
    <location>
        <begin position="507"/>
        <end position="529"/>
    </location>
</feature>
<dbReference type="Proteomes" id="UP000194841">
    <property type="component" value="Unassembled WGS sequence"/>
</dbReference>
<feature type="transmembrane region" description="Helical" evidence="11">
    <location>
        <begin position="579"/>
        <end position="609"/>
    </location>
</feature>
<protein>
    <recommendedName>
        <fullName evidence="10 11">Protein translocase subunit SecD</fullName>
    </recommendedName>
</protein>
<feature type="transmembrane region" description="Helical" evidence="11">
    <location>
        <begin position="550"/>
        <end position="573"/>
    </location>
</feature>
<evidence type="ECO:0000259" key="13">
    <source>
        <dbReference type="Pfam" id="PF13721"/>
    </source>
</evidence>
<dbReference type="GO" id="GO:0015450">
    <property type="term" value="F:protein-transporting ATPase activity"/>
    <property type="evidence" value="ECO:0007669"/>
    <property type="project" value="InterPro"/>
</dbReference>
<keyword evidence="2 11" id="KW-0813">Transport</keyword>
<dbReference type="Pfam" id="PF22599">
    <property type="entry name" value="SecDF_P1_head"/>
    <property type="match status" value="1"/>
</dbReference>
<dbReference type="Pfam" id="PF07549">
    <property type="entry name" value="Sec_GG"/>
    <property type="match status" value="1"/>
</dbReference>
<evidence type="ECO:0000256" key="2">
    <source>
        <dbReference type="ARBA" id="ARBA00022448"/>
    </source>
</evidence>
<dbReference type="FunFam" id="1.20.1640.10:FF:000004">
    <property type="entry name" value="Protein translocase subunit SecD"/>
    <property type="match status" value="1"/>
</dbReference>
<dbReference type="GO" id="GO:0065002">
    <property type="term" value="P:intracellular protein transmembrane transport"/>
    <property type="evidence" value="ECO:0007669"/>
    <property type="project" value="UniProtKB-UniRule"/>
</dbReference>
<feature type="domain" description="Protein export membrane protein SecD/SecF C-terminal" evidence="12">
    <location>
        <begin position="437"/>
        <end position="598"/>
    </location>
</feature>
<feature type="domain" description="SecD export protein N-terminal TM" evidence="13">
    <location>
        <begin position="1"/>
        <end position="101"/>
    </location>
</feature>
<evidence type="ECO:0000313" key="16">
    <source>
        <dbReference type="EMBL" id="OUL57153.1"/>
    </source>
</evidence>
<dbReference type="GO" id="GO:0006605">
    <property type="term" value="P:protein targeting"/>
    <property type="evidence" value="ECO:0007669"/>
    <property type="project" value="UniProtKB-UniRule"/>
</dbReference>
<evidence type="ECO:0000313" key="17">
    <source>
        <dbReference type="Proteomes" id="UP000194841"/>
    </source>
</evidence>
<comment type="subunit">
    <text evidence="11">Forms a complex with SecF. Part of the essential Sec protein translocation apparatus which comprises SecA, SecYEG and auxiliary proteins SecDF-YajC and YidC.</text>
</comment>
<dbReference type="PANTHER" id="PTHR30081:SF1">
    <property type="entry name" value="PROTEIN TRANSLOCASE SUBUNIT SECD"/>
    <property type="match status" value="1"/>
</dbReference>
<evidence type="ECO:0000256" key="1">
    <source>
        <dbReference type="ARBA" id="ARBA00004651"/>
    </source>
</evidence>
<dbReference type="InterPro" id="IPR005791">
    <property type="entry name" value="SecD"/>
</dbReference>
<organism evidence="16 17">
    <name type="scientific">Pseudoalteromonas ulvae</name>
    <dbReference type="NCBI Taxonomy" id="107327"/>
    <lineage>
        <taxon>Bacteria</taxon>
        <taxon>Pseudomonadati</taxon>
        <taxon>Pseudomonadota</taxon>
        <taxon>Gammaproteobacteria</taxon>
        <taxon>Alteromonadales</taxon>
        <taxon>Pseudoalteromonadaceae</taxon>
        <taxon>Pseudoalteromonas</taxon>
    </lineage>
</organism>
<name>A0A244CNG2_PSEDV</name>